<organism evidence="14 15">
    <name type="scientific">Nezara viridula</name>
    <name type="common">Southern green stink bug</name>
    <name type="synonym">Cimex viridulus</name>
    <dbReference type="NCBI Taxonomy" id="85310"/>
    <lineage>
        <taxon>Eukaryota</taxon>
        <taxon>Metazoa</taxon>
        <taxon>Ecdysozoa</taxon>
        <taxon>Arthropoda</taxon>
        <taxon>Hexapoda</taxon>
        <taxon>Insecta</taxon>
        <taxon>Pterygota</taxon>
        <taxon>Neoptera</taxon>
        <taxon>Paraneoptera</taxon>
        <taxon>Hemiptera</taxon>
        <taxon>Heteroptera</taxon>
        <taxon>Panheteroptera</taxon>
        <taxon>Pentatomomorpha</taxon>
        <taxon>Pentatomoidea</taxon>
        <taxon>Pentatomidae</taxon>
        <taxon>Pentatominae</taxon>
        <taxon>Nezara</taxon>
    </lineage>
</organism>
<dbReference type="GO" id="GO:0005525">
    <property type="term" value="F:GTP binding"/>
    <property type="evidence" value="ECO:0007669"/>
    <property type="project" value="UniProtKB-KW"/>
</dbReference>
<keyword evidence="10" id="KW-0547">Nucleotide-binding</keyword>
<evidence type="ECO:0000256" key="7">
    <source>
        <dbReference type="ARBA" id="ARBA00022794"/>
    </source>
</evidence>
<dbReference type="GO" id="GO:0015031">
    <property type="term" value="P:protein transport"/>
    <property type="evidence" value="ECO:0007669"/>
    <property type="project" value="UniProtKB-KW"/>
</dbReference>
<sequence length="263" mass="30187">MAILSGLFGFVLVKEYVLNLNDNRWNMDHFLPSFEWHHTAEGETFLQHLYNGRTSGRKLFGILEKPFQSSNLEEVCYKLVFVGKTGVGKTSTINKVAGISAYSSYFETSGIRVTDVYWPVKVWDKIILFKLQCWDAGSSSMKKYNHIPLSCVDNADFFIFIFSFNDAQSFNELPQLINKFVTSRDNQPGSIVIGTRSMLKTEVMKSEIKDFESKQNIEVLTIQNSIYHSGPYETVKVAPLLNTICEKLWMRDQQYILKQGIKV</sequence>
<keyword evidence="10" id="KW-0342">GTP-binding</keyword>
<dbReference type="GO" id="GO:0003924">
    <property type="term" value="F:GTPase activity"/>
    <property type="evidence" value="ECO:0007669"/>
    <property type="project" value="InterPro"/>
</dbReference>
<evidence type="ECO:0000256" key="1">
    <source>
        <dbReference type="ARBA" id="ARBA00004120"/>
    </source>
</evidence>
<reference evidence="14" key="1">
    <citation type="submission" date="2022-01" db="EMBL/GenBank/DDBJ databases">
        <authorList>
            <person name="King R."/>
        </authorList>
    </citation>
    <scope>NUCLEOTIDE SEQUENCE</scope>
</reference>
<comment type="similarity">
    <text evidence="2">Belongs to the small GTPase superfamily. Rab family.</text>
</comment>
<evidence type="ECO:0000256" key="10">
    <source>
        <dbReference type="ARBA" id="ARBA00023134"/>
    </source>
</evidence>
<evidence type="ECO:0000256" key="12">
    <source>
        <dbReference type="ARBA" id="ARBA00023273"/>
    </source>
</evidence>
<protein>
    <recommendedName>
        <fullName evidence="3">Ciliogenesis and planar polarity effector 2</fullName>
    </recommendedName>
    <alternativeName>
        <fullName evidence="13">REM2- and Rab-like small GTPase 1</fullName>
    </alternativeName>
</protein>
<dbReference type="Gene3D" id="3.40.50.300">
    <property type="entry name" value="P-loop containing nucleotide triphosphate hydrolases"/>
    <property type="match status" value="1"/>
</dbReference>
<evidence type="ECO:0000256" key="11">
    <source>
        <dbReference type="ARBA" id="ARBA00023212"/>
    </source>
</evidence>
<dbReference type="PROSITE" id="PS51419">
    <property type="entry name" value="RAB"/>
    <property type="match status" value="1"/>
</dbReference>
<dbReference type="GO" id="GO:0006887">
    <property type="term" value="P:exocytosis"/>
    <property type="evidence" value="ECO:0007669"/>
    <property type="project" value="UniProtKB-KW"/>
</dbReference>
<comment type="subcellular location">
    <subcellularLocation>
        <location evidence="1">Cytoplasm</location>
        <location evidence="1">Cytoskeleton</location>
        <location evidence="1">Cilium basal body</location>
    </subcellularLocation>
</comment>
<keyword evidence="11" id="KW-0206">Cytoskeleton</keyword>
<evidence type="ECO:0000313" key="15">
    <source>
        <dbReference type="Proteomes" id="UP001152798"/>
    </source>
</evidence>
<keyword evidence="5" id="KW-0268">Exocytosis</keyword>
<dbReference type="Pfam" id="PF00071">
    <property type="entry name" value="Ras"/>
    <property type="match status" value="1"/>
</dbReference>
<evidence type="ECO:0000256" key="9">
    <source>
        <dbReference type="ARBA" id="ARBA00023069"/>
    </source>
</evidence>
<dbReference type="InterPro" id="IPR027417">
    <property type="entry name" value="P-loop_NTPase"/>
</dbReference>
<proteinExistence type="inferred from homology"/>
<dbReference type="SMART" id="SM00175">
    <property type="entry name" value="RAB"/>
    <property type="match status" value="1"/>
</dbReference>
<dbReference type="AlphaFoldDB" id="A0A9P0EBH7"/>
<dbReference type="GO" id="GO:0030030">
    <property type="term" value="P:cell projection organization"/>
    <property type="evidence" value="ECO:0007669"/>
    <property type="project" value="UniProtKB-KW"/>
</dbReference>
<accession>A0A9P0EBH7</accession>
<keyword evidence="9" id="KW-0969">Cilium</keyword>
<keyword evidence="4" id="KW-0813">Transport</keyword>
<evidence type="ECO:0000256" key="8">
    <source>
        <dbReference type="ARBA" id="ARBA00022927"/>
    </source>
</evidence>
<dbReference type="OrthoDB" id="10266641at2759"/>
<dbReference type="InterPro" id="IPR001806">
    <property type="entry name" value="Small_GTPase"/>
</dbReference>
<evidence type="ECO:0000256" key="2">
    <source>
        <dbReference type="ARBA" id="ARBA00006270"/>
    </source>
</evidence>
<dbReference type="Proteomes" id="UP001152798">
    <property type="component" value="Chromosome 2"/>
</dbReference>
<evidence type="ECO:0000313" key="14">
    <source>
        <dbReference type="EMBL" id="CAH1393648.1"/>
    </source>
</evidence>
<evidence type="ECO:0000256" key="4">
    <source>
        <dbReference type="ARBA" id="ARBA00022448"/>
    </source>
</evidence>
<keyword evidence="12" id="KW-0966">Cell projection</keyword>
<dbReference type="SUPFAM" id="SSF52540">
    <property type="entry name" value="P-loop containing nucleoside triphosphate hydrolases"/>
    <property type="match status" value="1"/>
</dbReference>
<dbReference type="PANTHER" id="PTHR14983:SF1">
    <property type="entry name" value="CILIOGENESIS AND PLANAR POLARITY EFFECTOR 2"/>
    <property type="match status" value="1"/>
</dbReference>
<dbReference type="EMBL" id="OV725078">
    <property type="protein sequence ID" value="CAH1393648.1"/>
    <property type="molecule type" value="Genomic_DNA"/>
</dbReference>
<keyword evidence="6" id="KW-0963">Cytoplasm</keyword>
<name>A0A9P0EBH7_NEZVI</name>
<keyword evidence="15" id="KW-1185">Reference proteome</keyword>
<dbReference type="PANTHER" id="PTHR14983">
    <property type="entry name" value="CILIOGENESIS AND PLANAR POLARITY EFFECTOR 2"/>
    <property type="match status" value="1"/>
</dbReference>
<keyword evidence="8" id="KW-0653">Protein transport</keyword>
<dbReference type="InterPro" id="IPR039677">
    <property type="entry name" value="RSG1"/>
</dbReference>
<evidence type="ECO:0000256" key="13">
    <source>
        <dbReference type="ARBA" id="ARBA00030243"/>
    </source>
</evidence>
<evidence type="ECO:0000256" key="5">
    <source>
        <dbReference type="ARBA" id="ARBA00022483"/>
    </source>
</evidence>
<evidence type="ECO:0000256" key="3">
    <source>
        <dbReference type="ARBA" id="ARBA00021423"/>
    </source>
</evidence>
<keyword evidence="7" id="KW-0970">Cilium biogenesis/degradation</keyword>
<evidence type="ECO:0000256" key="6">
    <source>
        <dbReference type="ARBA" id="ARBA00022490"/>
    </source>
</evidence>
<gene>
    <name evidence="14" type="ORF">NEZAVI_LOCUS4279</name>
</gene>